<reference evidence="2 3" key="1">
    <citation type="submission" date="2019-03" db="EMBL/GenBank/DDBJ databases">
        <title>First draft genome of Liparis tanakae, snailfish: a comprehensive survey of snailfish specific genes.</title>
        <authorList>
            <person name="Kim W."/>
            <person name="Song I."/>
            <person name="Jeong J.-H."/>
            <person name="Kim D."/>
            <person name="Kim S."/>
            <person name="Ryu S."/>
            <person name="Song J.Y."/>
            <person name="Lee S.K."/>
        </authorList>
    </citation>
    <scope>NUCLEOTIDE SEQUENCE [LARGE SCALE GENOMIC DNA]</scope>
    <source>
        <tissue evidence="2">Muscle</tissue>
    </source>
</reference>
<sequence length="71" mass="7472">MAAALQNRENGVTTCGPQSSQPIGPHSPLAPPPPVTALNRTRAPRPTRQAPSAPLKRGRLGLCVKGKKQQL</sequence>
<dbReference type="Proteomes" id="UP000314294">
    <property type="component" value="Unassembled WGS sequence"/>
</dbReference>
<feature type="compositionally biased region" description="Low complexity" evidence="1">
    <location>
        <begin position="40"/>
        <end position="54"/>
    </location>
</feature>
<comment type="caution">
    <text evidence="2">The sequence shown here is derived from an EMBL/GenBank/DDBJ whole genome shotgun (WGS) entry which is preliminary data.</text>
</comment>
<keyword evidence="3" id="KW-1185">Reference proteome</keyword>
<proteinExistence type="predicted"/>
<organism evidence="2 3">
    <name type="scientific">Liparis tanakae</name>
    <name type="common">Tanaka's snailfish</name>
    <dbReference type="NCBI Taxonomy" id="230148"/>
    <lineage>
        <taxon>Eukaryota</taxon>
        <taxon>Metazoa</taxon>
        <taxon>Chordata</taxon>
        <taxon>Craniata</taxon>
        <taxon>Vertebrata</taxon>
        <taxon>Euteleostomi</taxon>
        <taxon>Actinopterygii</taxon>
        <taxon>Neopterygii</taxon>
        <taxon>Teleostei</taxon>
        <taxon>Neoteleostei</taxon>
        <taxon>Acanthomorphata</taxon>
        <taxon>Eupercaria</taxon>
        <taxon>Perciformes</taxon>
        <taxon>Cottioidei</taxon>
        <taxon>Cottales</taxon>
        <taxon>Liparidae</taxon>
        <taxon>Liparis</taxon>
    </lineage>
</organism>
<name>A0A4Z2IYM0_9TELE</name>
<evidence type="ECO:0000313" key="2">
    <source>
        <dbReference type="EMBL" id="TNN82976.1"/>
    </source>
</evidence>
<protein>
    <submittedName>
        <fullName evidence="2">Uncharacterized protein</fullName>
    </submittedName>
</protein>
<gene>
    <name evidence="2" type="ORF">EYF80_006933</name>
</gene>
<dbReference type="AlphaFoldDB" id="A0A4Z2IYM0"/>
<accession>A0A4Z2IYM0</accession>
<feature type="compositionally biased region" description="Polar residues" evidence="1">
    <location>
        <begin position="7"/>
        <end position="22"/>
    </location>
</feature>
<evidence type="ECO:0000313" key="3">
    <source>
        <dbReference type="Proteomes" id="UP000314294"/>
    </source>
</evidence>
<dbReference type="EMBL" id="SRLO01000036">
    <property type="protein sequence ID" value="TNN82976.1"/>
    <property type="molecule type" value="Genomic_DNA"/>
</dbReference>
<feature type="region of interest" description="Disordered" evidence="1">
    <location>
        <begin position="1"/>
        <end position="71"/>
    </location>
</feature>
<evidence type="ECO:0000256" key="1">
    <source>
        <dbReference type="SAM" id="MobiDB-lite"/>
    </source>
</evidence>